<dbReference type="SMART" id="SM00860">
    <property type="entry name" value="SMI1_KNR4"/>
    <property type="match status" value="1"/>
</dbReference>
<dbReference type="Gene3D" id="3.40.1580.10">
    <property type="entry name" value="SMI1/KNR4-like"/>
    <property type="match status" value="1"/>
</dbReference>
<dbReference type="Pfam" id="PF09346">
    <property type="entry name" value="SMI1_KNR4"/>
    <property type="match status" value="1"/>
</dbReference>
<feature type="region of interest" description="Disordered" evidence="1">
    <location>
        <begin position="25"/>
        <end position="101"/>
    </location>
</feature>
<reference evidence="3 4" key="1">
    <citation type="submission" date="2016-04" db="EMBL/GenBank/DDBJ databases">
        <title>Evolutionary innovation and constraint leading to complex multicellularity in the Ascomycota.</title>
        <authorList>
            <person name="Cisse O."/>
            <person name="Nguyen A."/>
            <person name="Hewitt D.A."/>
            <person name="Jedd G."/>
            <person name="Stajich J.E."/>
        </authorList>
    </citation>
    <scope>NUCLEOTIDE SEQUENCE [LARGE SCALE GENOMIC DNA]</scope>
    <source>
        <strain evidence="3 4">DAH-3</strain>
    </source>
</reference>
<dbReference type="PANTHER" id="PTHR47432:SF1">
    <property type="entry name" value="CELL WALL ASSEMBLY REGULATOR SMI1"/>
    <property type="match status" value="1"/>
</dbReference>
<dbReference type="GO" id="GO:0030674">
    <property type="term" value="F:protein-macromolecule adaptor activity"/>
    <property type="evidence" value="ECO:0007669"/>
    <property type="project" value="EnsemblFungi"/>
</dbReference>
<comment type="caution">
    <text evidence="3">The sequence shown here is derived from an EMBL/GenBank/DDBJ whole genome shotgun (WGS) entry which is preliminary data.</text>
</comment>
<dbReference type="AlphaFoldDB" id="A0A1U7LJQ3"/>
<keyword evidence="4" id="KW-1185">Reference proteome</keyword>
<dbReference type="InterPro" id="IPR018958">
    <property type="entry name" value="Knr4/Smi1-like_dom"/>
</dbReference>
<dbReference type="GO" id="GO:0070880">
    <property type="term" value="P:fungal-type cell wall beta-glucan biosynthetic process"/>
    <property type="evidence" value="ECO:0007669"/>
    <property type="project" value="TreeGrafter"/>
</dbReference>
<dbReference type="OrthoDB" id="2305498at2759"/>
<proteinExistence type="predicted"/>
<dbReference type="Proteomes" id="UP000186594">
    <property type="component" value="Unassembled WGS sequence"/>
</dbReference>
<dbReference type="PANTHER" id="PTHR47432">
    <property type="entry name" value="CELL WALL ASSEMBLY REGULATOR SMI1"/>
    <property type="match status" value="1"/>
</dbReference>
<organism evidence="3 4">
    <name type="scientific">Neolecta irregularis (strain DAH-3)</name>
    <dbReference type="NCBI Taxonomy" id="1198029"/>
    <lineage>
        <taxon>Eukaryota</taxon>
        <taxon>Fungi</taxon>
        <taxon>Dikarya</taxon>
        <taxon>Ascomycota</taxon>
        <taxon>Taphrinomycotina</taxon>
        <taxon>Neolectales</taxon>
        <taxon>Neolectaceae</taxon>
        <taxon>Neolecta</taxon>
    </lineage>
</organism>
<feature type="domain" description="Knr4/Smi1-like" evidence="2">
    <location>
        <begin position="158"/>
        <end position="312"/>
    </location>
</feature>
<feature type="compositionally biased region" description="Low complexity" evidence="1">
    <location>
        <begin position="79"/>
        <end position="92"/>
    </location>
</feature>
<dbReference type="InterPro" id="IPR051873">
    <property type="entry name" value="KNR4/SMI1_regulator"/>
</dbReference>
<gene>
    <name evidence="3" type="ORF">NEOLI_002403</name>
</gene>
<evidence type="ECO:0000313" key="3">
    <source>
        <dbReference type="EMBL" id="OLL22877.1"/>
    </source>
</evidence>
<dbReference type="SUPFAM" id="SSF160631">
    <property type="entry name" value="SMI1/KNR4-like"/>
    <property type="match status" value="1"/>
</dbReference>
<accession>A0A1U7LJQ3</accession>
<dbReference type="STRING" id="1198029.A0A1U7LJQ3"/>
<dbReference type="GO" id="GO:0032153">
    <property type="term" value="C:cell division site"/>
    <property type="evidence" value="ECO:0007669"/>
    <property type="project" value="EnsemblFungi"/>
</dbReference>
<dbReference type="EMBL" id="LXFE01002660">
    <property type="protein sequence ID" value="OLL22877.1"/>
    <property type="molecule type" value="Genomic_DNA"/>
</dbReference>
<evidence type="ECO:0000256" key="1">
    <source>
        <dbReference type="SAM" id="MobiDB-lite"/>
    </source>
</evidence>
<evidence type="ECO:0000259" key="2">
    <source>
        <dbReference type="SMART" id="SM00860"/>
    </source>
</evidence>
<evidence type="ECO:0000313" key="4">
    <source>
        <dbReference type="Proteomes" id="UP000186594"/>
    </source>
</evidence>
<name>A0A1U7LJQ3_NEOID</name>
<dbReference type="GO" id="GO:0043332">
    <property type="term" value="C:mating projection tip"/>
    <property type="evidence" value="ECO:0007669"/>
    <property type="project" value="TreeGrafter"/>
</dbReference>
<dbReference type="GO" id="GO:0097708">
    <property type="term" value="C:intracellular vesicle"/>
    <property type="evidence" value="ECO:0007669"/>
    <property type="project" value="EnsemblFungi"/>
</dbReference>
<protein>
    <submittedName>
        <fullName evidence="3">Cell wall biosynthesis/cell cycle regulator smi1</fullName>
    </submittedName>
</protein>
<sequence>MVGSSFFSSISNYINGLSTENRHALASPSFPRHSSFTDPPRRPSPLKPLANYYNQDPLASPYSGYHGDSPLTQSNSALAPAGRAPSPRPASGHSSGGNYYSPGMRSAQAAVAATSGIPLQEFAADGSVPPAPVVDSWRRIDRWAEENYPELWDQLSYPATQADVDDLERELDCTLPRDVRESFLVHDGQERGGGPTGIFFGIPLLDCEEVIEEWNIWKFVAAEEAKSLKRGKRQSIIGDQSQQRQSSVPEAAVRRVYAHPAWIPLGKDYTGNNLAIDLAPGPNGRWGQVILFGRDQDVKYVVAKSWASLLASVANDLESGHWCIDDVSGELRLIDNHVRAEDDGFFEIMKARVRLRESRKKMMSPTSFALPRSSTEDIPSASPLTSPSIASRFIVDTIACSSDQIIDAKLISPLTASPSPSVGATSTLLSVIEETEPEVVDVPDPPVELVLKKITMEVPTISIESEEDALKEVCKLEVLELQAASFIDVDQVEPGTDENHSKIPIEKSSKVDEIISENIESTDIKP</sequence>
<dbReference type="InterPro" id="IPR037883">
    <property type="entry name" value="Knr4/Smi1-like_sf"/>
</dbReference>
<dbReference type="OMA" id="WAEENYY"/>